<evidence type="ECO:0000256" key="5">
    <source>
        <dbReference type="ARBA" id="ARBA00023237"/>
    </source>
</evidence>
<evidence type="ECO:0000256" key="3">
    <source>
        <dbReference type="ARBA" id="ARBA00022729"/>
    </source>
</evidence>
<evidence type="ECO:0000259" key="8">
    <source>
        <dbReference type="Pfam" id="PF14322"/>
    </source>
</evidence>
<dbReference type="Gene3D" id="2.20.20.130">
    <property type="match status" value="1"/>
</dbReference>
<feature type="domain" description="RagB/SusD" evidence="7">
    <location>
        <begin position="327"/>
        <end position="439"/>
    </location>
</feature>
<dbReference type="Gene3D" id="1.25.40.900">
    <property type="match status" value="1"/>
</dbReference>
<comment type="subcellular location">
    <subcellularLocation>
        <location evidence="1">Cell outer membrane</location>
    </subcellularLocation>
</comment>
<dbReference type="Pfam" id="PF14322">
    <property type="entry name" value="SusD-like_3"/>
    <property type="match status" value="1"/>
</dbReference>
<evidence type="ECO:0000259" key="7">
    <source>
        <dbReference type="Pfam" id="PF07980"/>
    </source>
</evidence>
<keyword evidence="10" id="KW-1185">Reference proteome</keyword>
<gene>
    <name evidence="9" type="ORF">EZ449_19725</name>
</gene>
<reference evidence="9 10" key="1">
    <citation type="submission" date="2019-02" db="EMBL/GenBank/DDBJ databases">
        <title>Pedobacter sp. RP-3-11 sp. nov., isolated from Arctic soil.</title>
        <authorList>
            <person name="Dahal R.H."/>
        </authorList>
    </citation>
    <scope>NUCLEOTIDE SEQUENCE [LARGE SCALE GENOMIC DNA]</scope>
    <source>
        <strain evidence="9 10">RP-3-11</strain>
    </source>
</reference>
<evidence type="ECO:0000256" key="2">
    <source>
        <dbReference type="ARBA" id="ARBA00006275"/>
    </source>
</evidence>
<feature type="signal peptide" evidence="6">
    <location>
        <begin position="1"/>
        <end position="20"/>
    </location>
</feature>
<feature type="domain" description="SusD-like N-terminal" evidence="8">
    <location>
        <begin position="21"/>
        <end position="206"/>
    </location>
</feature>
<dbReference type="GO" id="GO:0009279">
    <property type="term" value="C:cell outer membrane"/>
    <property type="evidence" value="ECO:0007669"/>
    <property type="project" value="UniProtKB-SubCell"/>
</dbReference>
<evidence type="ECO:0000256" key="4">
    <source>
        <dbReference type="ARBA" id="ARBA00023136"/>
    </source>
</evidence>
<dbReference type="PROSITE" id="PS51257">
    <property type="entry name" value="PROKAR_LIPOPROTEIN"/>
    <property type="match status" value="1"/>
</dbReference>
<feature type="chain" id="PRO_5021017281" evidence="6">
    <location>
        <begin position="21"/>
        <end position="471"/>
    </location>
</feature>
<organism evidence="9 10">
    <name type="scientific">Pedobacter frigidisoli</name>
    <dbReference type="NCBI Taxonomy" id="2530455"/>
    <lineage>
        <taxon>Bacteria</taxon>
        <taxon>Pseudomonadati</taxon>
        <taxon>Bacteroidota</taxon>
        <taxon>Sphingobacteriia</taxon>
        <taxon>Sphingobacteriales</taxon>
        <taxon>Sphingobacteriaceae</taxon>
        <taxon>Pedobacter</taxon>
    </lineage>
</organism>
<comment type="caution">
    <text evidence="9">The sequence shown here is derived from an EMBL/GenBank/DDBJ whole genome shotgun (WGS) entry which is preliminary data.</text>
</comment>
<keyword evidence="5" id="KW-0998">Cell outer membrane</keyword>
<dbReference type="SUPFAM" id="SSF48452">
    <property type="entry name" value="TPR-like"/>
    <property type="match status" value="1"/>
</dbReference>
<dbReference type="AlphaFoldDB" id="A0A4R0NMC2"/>
<dbReference type="InterPro" id="IPR011990">
    <property type="entry name" value="TPR-like_helical_dom_sf"/>
</dbReference>
<dbReference type="InterPro" id="IPR033985">
    <property type="entry name" value="SusD-like_N"/>
</dbReference>
<proteinExistence type="inferred from homology"/>
<evidence type="ECO:0000256" key="1">
    <source>
        <dbReference type="ARBA" id="ARBA00004442"/>
    </source>
</evidence>
<dbReference type="InterPro" id="IPR012944">
    <property type="entry name" value="SusD_RagB_dom"/>
</dbReference>
<accession>A0A4R0NMC2</accession>
<keyword evidence="3 6" id="KW-0732">Signal</keyword>
<evidence type="ECO:0000256" key="6">
    <source>
        <dbReference type="SAM" id="SignalP"/>
    </source>
</evidence>
<keyword evidence="4" id="KW-0472">Membrane</keyword>
<name>A0A4R0NMC2_9SPHI</name>
<sequence>MKTKLIILVLFCLVTLSSCKKWLDVQPKTQVESSANFETVNGFKDALTGVYVNMTTPALYGKELSFGFVDVIGKNYTQFRSSHDYYQDAQYNYLAANTRARIDNIWMGSYNTIANINNLIANLNTVDKGMFTGSDYQIIRGEAYGLRAFNHFDLLRLFAPSPAAAGLAAKAIPYRTEFKPDNVVQSTVGQVLDQIIADLQVASDMLRPVDPIVAGSTVVVPIGGYLRDRPYKFNYYAVRALLARVYLYKGDKANALICAKEVIASAKFPFTIVSQIIGGNGIFSTEVIFNLNINTLQAANDIAFSETAPVGMYFTSSEWSSLYEISSGGSADYRYVYTTKDIGDFRYTQKINPVKNTLPIAANRLPLIRMSEMYYIAAESSLDTDPSAAIGYMNTIRTSRNLANLAANLTPAAVQTEILKEYRKDFLCEGQLFYYYKRLNLPSITFTQVVADNKVYVLPVPDSEKEFGNIQ</sequence>
<dbReference type="EMBL" id="SJSN01000020">
    <property type="protein sequence ID" value="TCD00733.1"/>
    <property type="molecule type" value="Genomic_DNA"/>
</dbReference>
<evidence type="ECO:0000313" key="9">
    <source>
        <dbReference type="EMBL" id="TCD00733.1"/>
    </source>
</evidence>
<protein>
    <submittedName>
        <fullName evidence="9">RagB/SusD family nutrient uptake outer membrane protein</fullName>
    </submittedName>
</protein>
<comment type="similarity">
    <text evidence="2">Belongs to the SusD family.</text>
</comment>
<dbReference type="Gene3D" id="1.25.40.390">
    <property type="match status" value="1"/>
</dbReference>
<dbReference type="RefSeq" id="WP_131562162.1">
    <property type="nucleotide sequence ID" value="NZ_SJSN01000020.1"/>
</dbReference>
<evidence type="ECO:0000313" key="10">
    <source>
        <dbReference type="Proteomes" id="UP000291485"/>
    </source>
</evidence>
<dbReference type="Proteomes" id="UP000291485">
    <property type="component" value="Unassembled WGS sequence"/>
</dbReference>
<dbReference type="Pfam" id="PF07980">
    <property type="entry name" value="SusD_RagB"/>
    <property type="match status" value="1"/>
</dbReference>
<dbReference type="OrthoDB" id="1097962at2"/>